<protein>
    <submittedName>
        <fullName evidence="1">Uncharacterized protein</fullName>
    </submittedName>
</protein>
<gene>
    <name evidence="1" type="ORF">AB2B41_23750</name>
</gene>
<reference evidence="1 2" key="1">
    <citation type="submission" date="2024-07" db="EMBL/GenBank/DDBJ databases">
        <title>Marimonas sp.nov., isolated from tidal-flat sediment.</title>
        <authorList>
            <person name="Jayan J.N."/>
            <person name="Lee S.S."/>
        </authorList>
    </citation>
    <scope>NUCLEOTIDE SEQUENCE [LARGE SCALE GENOMIC DNA]</scope>
    <source>
        <strain evidence="1 2">MJW-29</strain>
    </source>
</reference>
<dbReference type="EMBL" id="JBFNXX010000251">
    <property type="protein sequence ID" value="MEW9922610.1"/>
    <property type="molecule type" value="Genomic_DNA"/>
</dbReference>
<name>A0ABV3RUC6_9RHOB</name>
<evidence type="ECO:0000313" key="2">
    <source>
        <dbReference type="Proteomes" id="UP001556098"/>
    </source>
</evidence>
<dbReference type="Proteomes" id="UP001556098">
    <property type="component" value="Unassembled WGS sequence"/>
</dbReference>
<keyword evidence="2" id="KW-1185">Reference proteome</keyword>
<comment type="caution">
    <text evidence="1">The sequence shown here is derived from an EMBL/GenBank/DDBJ whole genome shotgun (WGS) entry which is preliminary data.</text>
</comment>
<evidence type="ECO:0000313" key="1">
    <source>
        <dbReference type="EMBL" id="MEW9922610.1"/>
    </source>
</evidence>
<proteinExistence type="predicted"/>
<accession>A0ABV3RUC6</accession>
<sequence>EAVEADNALEVGEEHLYLLSRVAGGDIGICRRDIPCFLSGVFMPGSGDLPGHQFRRASGIQRTRRAIL</sequence>
<feature type="non-terminal residue" evidence="1">
    <location>
        <position position="1"/>
    </location>
</feature>
<organism evidence="1 2">
    <name type="scientific">Sulfitobacter sediminis</name>
    <dbReference type="NCBI Taxonomy" id="3234186"/>
    <lineage>
        <taxon>Bacteria</taxon>
        <taxon>Pseudomonadati</taxon>
        <taxon>Pseudomonadota</taxon>
        <taxon>Alphaproteobacteria</taxon>
        <taxon>Rhodobacterales</taxon>
        <taxon>Roseobacteraceae</taxon>
        <taxon>Sulfitobacter</taxon>
    </lineage>
</organism>